<dbReference type="OrthoDB" id="4983at2759"/>
<dbReference type="PANTHER" id="PTHR46188:SF1">
    <property type="entry name" value="BOLA-LIKE PROTEIN 3"/>
    <property type="match status" value="1"/>
</dbReference>
<evidence type="ECO:0000313" key="4">
    <source>
        <dbReference type="Proteomes" id="UP000305067"/>
    </source>
</evidence>
<keyword evidence="4" id="KW-1185">Reference proteome</keyword>
<dbReference type="GO" id="GO:0005759">
    <property type="term" value="C:mitochondrial matrix"/>
    <property type="evidence" value="ECO:0007669"/>
    <property type="project" value="TreeGrafter"/>
</dbReference>
<evidence type="ECO:0000313" key="3">
    <source>
        <dbReference type="EMBL" id="TFL03040.1"/>
    </source>
</evidence>
<accession>A0A5C3QQF0</accession>
<reference evidence="3 4" key="1">
    <citation type="journal article" date="2019" name="Nat. Ecol. Evol.">
        <title>Megaphylogeny resolves global patterns of mushroom evolution.</title>
        <authorList>
            <person name="Varga T."/>
            <person name="Krizsan K."/>
            <person name="Foldi C."/>
            <person name="Dima B."/>
            <person name="Sanchez-Garcia M."/>
            <person name="Sanchez-Ramirez S."/>
            <person name="Szollosi G.J."/>
            <person name="Szarkandi J.G."/>
            <person name="Papp V."/>
            <person name="Albert L."/>
            <person name="Andreopoulos W."/>
            <person name="Angelini C."/>
            <person name="Antonin V."/>
            <person name="Barry K.W."/>
            <person name="Bougher N.L."/>
            <person name="Buchanan P."/>
            <person name="Buyck B."/>
            <person name="Bense V."/>
            <person name="Catcheside P."/>
            <person name="Chovatia M."/>
            <person name="Cooper J."/>
            <person name="Damon W."/>
            <person name="Desjardin D."/>
            <person name="Finy P."/>
            <person name="Geml J."/>
            <person name="Haridas S."/>
            <person name="Hughes K."/>
            <person name="Justo A."/>
            <person name="Karasinski D."/>
            <person name="Kautmanova I."/>
            <person name="Kiss B."/>
            <person name="Kocsube S."/>
            <person name="Kotiranta H."/>
            <person name="LaButti K.M."/>
            <person name="Lechner B.E."/>
            <person name="Liimatainen K."/>
            <person name="Lipzen A."/>
            <person name="Lukacs Z."/>
            <person name="Mihaltcheva S."/>
            <person name="Morgado L.N."/>
            <person name="Niskanen T."/>
            <person name="Noordeloos M.E."/>
            <person name="Ohm R.A."/>
            <person name="Ortiz-Santana B."/>
            <person name="Ovrebo C."/>
            <person name="Racz N."/>
            <person name="Riley R."/>
            <person name="Savchenko A."/>
            <person name="Shiryaev A."/>
            <person name="Soop K."/>
            <person name="Spirin V."/>
            <person name="Szebenyi C."/>
            <person name="Tomsovsky M."/>
            <person name="Tulloss R.E."/>
            <person name="Uehling J."/>
            <person name="Grigoriev I.V."/>
            <person name="Vagvolgyi C."/>
            <person name="Papp T."/>
            <person name="Martin F.M."/>
            <person name="Miettinen O."/>
            <person name="Hibbett D.S."/>
            <person name="Nagy L.G."/>
        </authorList>
    </citation>
    <scope>NUCLEOTIDE SEQUENCE [LARGE SCALE GENOMIC DNA]</scope>
    <source>
        <strain evidence="3 4">CBS 309.79</strain>
    </source>
</reference>
<comment type="similarity">
    <text evidence="1 2">Belongs to the BolA/IbaG family.</text>
</comment>
<dbReference type="InterPro" id="IPR052275">
    <property type="entry name" value="Mt_Fe-S_assembly_factor"/>
</dbReference>
<dbReference type="PIRSF" id="PIRSF003113">
    <property type="entry name" value="BolA"/>
    <property type="match status" value="1"/>
</dbReference>
<proteinExistence type="inferred from homology"/>
<dbReference type="EMBL" id="ML178821">
    <property type="protein sequence ID" value="TFL03040.1"/>
    <property type="molecule type" value="Genomic_DNA"/>
</dbReference>
<dbReference type="STRING" id="1884261.A0A5C3QQF0"/>
<dbReference type="PANTHER" id="PTHR46188">
    <property type="entry name" value="BOLA-LIKE PROTEIN 3"/>
    <property type="match status" value="1"/>
</dbReference>
<dbReference type="Pfam" id="PF01722">
    <property type="entry name" value="BolA"/>
    <property type="match status" value="1"/>
</dbReference>
<evidence type="ECO:0000256" key="1">
    <source>
        <dbReference type="ARBA" id="ARBA00005578"/>
    </source>
</evidence>
<sequence>MITSQDLEGAIRTAFPDLHKVVIEDQSSGCGSKYAVIIVSDAFEGKATLAKHRLVNERLKEQITQMHAFSQKSYTVKQYEALSSNRV</sequence>
<name>A0A5C3QQF0_9AGAR</name>
<gene>
    <name evidence="3" type="ORF">BDV98DRAFT_565300</name>
</gene>
<dbReference type="Proteomes" id="UP000305067">
    <property type="component" value="Unassembled WGS sequence"/>
</dbReference>
<dbReference type="Gene3D" id="3.30.300.90">
    <property type="entry name" value="BolA-like"/>
    <property type="match status" value="1"/>
</dbReference>
<organism evidence="3 4">
    <name type="scientific">Pterulicium gracile</name>
    <dbReference type="NCBI Taxonomy" id="1884261"/>
    <lineage>
        <taxon>Eukaryota</taxon>
        <taxon>Fungi</taxon>
        <taxon>Dikarya</taxon>
        <taxon>Basidiomycota</taxon>
        <taxon>Agaricomycotina</taxon>
        <taxon>Agaricomycetes</taxon>
        <taxon>Agaricomycetidae</taxon>
        <taxon>Agaricales</taxon>
        <taxon>Pleurotineae</taxon>
        <taxon>Pterulaceae</taxon>
        <taxon>Pterulicium</taxon>
    </lineage>
</organism>
<evidence type="ECO:0000256" key="2">
    <source>
        <dbReference type="RuleBase" id="RU003860"/>
    </source>
</evidence>
<dbReference type="InterPro" id="IPR036065">
    <property type="entry name" value="BolA-like_sf"/>
</dbReference>
<protein>
    <submittedName>
        <fullName evidence="3">Bola protein</fullName>
    </submittedName>
</protein>
<dbReference type="SUPFAM" id="SSF82657">
    <property type="entry name" value="BolA-like"/>
    <property type="match status" value="1"/>
</dbReference>
<dbReference type="InterPro" id="IPR002634">
    <property type="entry name" value="BolA"/>
</dbReference>
<dbReference type="AlphaFoldDB" id="A0A5C3QQF0"/>